<dbReference type="InterPro" id="IPR000014">
    <property type="entry name" value="PAS"/>
</dbReference>
<feature type="coiled-coil region" evidence="4">
    <location>
        <begin position="1184"/>
        <end position="1211"/>
    </location>
</feature>
<dbReference type="CDD" id="cd00082">
    <property type="entry name" value="HisKA"/>
    <property type="match status" value="1"/>
</dbReference>
<dbReference type="SUPFAM" id="SSF52540">
    <property type="entry name" value="P-loop containing nucleoside triphosphate hydrolases"/>
    <property type="match status" value="1"/>
</dbReference>
<dbReference type="PROSITE" id="PS50011">
    <property type="entry name" value="PROTEIN_KINASE_DOM"/>
    <property type="match status" value="1"/>
</dbReference>
<dbReference type="PROSITE" id="PS50112">
    <property type="entry name" value="PAS"/>
    <property type="match status" value="1"/>
</dbReference>
<evidence type="ECO:0000256" key="3">
    <source>
        <dbReference type="ARBA" id="ARBA00022553"/>
    </source>
</evidence>
<dbReference type="Pfam" id="PF13191">
    <property type="entry name" value="AAA_16"/>
    <property type="match status" value="1"/>
</dbReference>
<dbReference type="InterPro" id="IPR003018">
    <property type="entry name" value="GAF"/>
</dbReference>
<dbReference type="InterPro" id="IPR000719">
    <property type="entry name" value="Prot_kinase_dom"/>
</dbReference>
<dbReference type="Pfam" id="PF00069">
    <property type="entry name" value="Pkinase"/>
    <property type="match status" value="1"/>
</dbReference>
<evidence type="ECO:0000313" key="9">
    <source>
        <dbReference type="Proteomes" id="UP001153050"/>
    </source>
</evidence>
<evidence type="ECO:0000259" key="6">
    <source>
        <dbReference type="PROSITE" id="PS50109"/>
    </source>
</evidence>
<dbReference type="Gene3D" id="3.30.450.20">
    <property type="entry name" value="PAS domain"/>
    <property type="match status" value="1"/>
</dbReference>
<dbReference type="SMART" id="SM00065">
    <property type="entry name" value="GAF"/>
    <property type="match status" value="1"/>
</dbReference>
<dbReference type="InterPro" id="IPR011990">
    <property type="entry name" value="TPR-like_helical_dom_sf"/>
</dbReference>
<dbReference type="Gene3D" id="1.25.40.10">
    <property type="entry name" value="Tetratricopeptide repeat domain"/>
    <property type="match status" value="1"/>
</dbReference>
<dbReference type="SUPFAM" id="SSF47384">
    <property type="entry name" value="Homodimeric domain of signal transducing histidine kinase"/>
    <property type="match status" value="1"/>
</dbReference>
<feature type="domain" description="Histidine kinase" evidence="6">
    <location>
        <begin position="1613"/>
        <end position="1829"/>
    </location>
</feature>
<dbReference type="SUPFAM" id="SSF55874">
    <property type="entry name" value="ATPase domain of HSP90 chaperone/DNA topoisomerase II/histidine kinase"/>
    <property type="match status" value="1"/>
</dbReference>
<evidence type="ECO:0000256" key="4">
    <source>
        <dbReference type="SAM" id="Coils"/>
    </source>
</evidence>
<dbReference type="InterPro" id="IPR041664">
    <property type="entry name" value="AAA_16"/>
</dbReference>
<dbReference type="InterPro" id="IPR027417">
    <property type="entry name" value="P-loop_NTPase"/>
</dbReference>
<evidence type="ECO:0000259" key="5">
    <source>
        <dbReference type="PROSITE" id="PS50011"/>
    </source>
</evidence>
<dbReference type="SUPFAM" id="SSF55785">
    <property type="entry name" value="PYP-like sensor domain (PAS domain)"/>
    <property type="match status" value="1"/>
</dbReference>
<dbReference type="InterPro" id="IPR005467">
    <property type="entry name" value="His_kinase_dom"/>
</dbReference>
<dbReference type="InterPro" id="IPR035965">
    <property type="entry name" value="PAS-like_dom_sf"/>
</dbReference>
<accession>A0ABM9EG40</accession>
<dbReference type="CDD" id="cd00130">
    <property type="entry name" value="PAS"/>
    <property type="match status" value="1"/>
</dbReference>
<dbReference type="Gene3D" id="3.30.565.10">
    <property type="entry name" value="Histidine kinase-like ATPase, C-terminal domain"/>
    <property type="match status" value="1"/>
</dbReference>
<evidence type="ECO:0000313" key="8">
    <source>
        <dbReference type="EMBL" id="CAH2408317.1"/>
    </source>
</evidence>
<organism evidence="8 9">
    <name type="scientific">Mesorhizobium escarrei</name>
    <dbReference type="NCBI Taxonomy" id="666018"/>
    <lineage>
        <taxon>Bacteria</taxon>
        <taxon>Pseudomonadati</taxon>
        <taxon>Pseudomonadota</taxon>
        <taxon>Alphaproteobacteria</taxon>
        <taxon>Hyphomicrobiales</taxon>
        <taxon>Phyllobacteriaceae</taxon>
        <taxon>Mesorhizobium</taxon>
    </lineage>
</organism>
<dbReference type="Pfam" id="PF01590">
    <property type="entry name" value="GAF"/>
    <property type="match status" value="1"/>
</dbReference>
<dbReference type="CDD" id="cd14014">
    <property type="entry name" value="STKc_PknB_like"/>
    <property type="match status" value="1"/>
</dbReference>
<evidence type="ECO:0000256" key="1">
    <source>
        <dbReference type="ARBA" id="ARBA00000085"/>
    </source>
</evidence>
<dbReference type="InterPro" id="IPR003661">
    <property type="entry name" value="HisK_dim/P_dom"/>
</dbReference>
<dbReference type="GO" id="GO:0016301">
    <property type="term" value="F:kinase activity"/>
    <property type="evidence" value="ECO:0007669"/>
    <property type="project" value="UniProtKB-KW"/>
</dbReference>
<dbReference type="EC" id="2.7.13.3" evidence="2"/>
<reference evidence="8 9" key="1">
    <citation type="submission" date="2022-03" db="EMBL/GenBank/DDBJ databases">
        <authorList>
            <person name="Brunel B."/>
        </authorList>
    </citation>
    <scope>NUCLEOTIDE SEQUENCE [LARGE SCALE GENOMIC DNA]</scope>
    <source>
        <strain evidence="8">STM5069sample</strain>
    </source>
</reference>
<dbReference type="PANTHER" id="PTHR43642:SF1">
    <property type="entry name" value="HYBRID SIGNAL TRANSDUCTION HISTIDINE KINASE G"/>
    <property type="match status" value="1"/>
</dbReference>
<dbReference type="RefSeq" id="WP_254021598.1">
    <property type="nucleotide sequence ID" value="NZ_CAKXZT010000166.1"/>
</dbReference>
<keyword evidence="8" id="KW-0808">Transferase</keyword>
<dbReference type="SMART" id="SM00387">
    <property type="entry name" value="HATPase_c"/>
    <property type="match status" value="1"/>
</dbReference>
<dbReference type="SMART" id="SM00388">
    <property type="entry name" value="HisKA"/>
    <property type="match status" value="1"/>
</dbReference>
<keyword evidence="3" id="KW-0597">Phosphoprotein</keyword>
<protein>
    <recommendedName>
        <fullName evidence="2">histidine kinase</fullName>
        <ecNumber evidence="2">2.7.13.3</ecNumber>
    </recommendedName>
</protein>
<dbReference type="InterPro" id="IPR029016">
    <property type="entry name" value="GAF-like_dom_sf"/>
</dbReference>
<gene>
    <name evidence="8" type="ORF">MES5069_680027</name>
</gene>
<dbReference type="Gene3D" id="1.10.510.10">
    <property type="entry name" value="Transferase(Phosphotransferase) domain 1"/>
    <property type="match status" value="1"/>
</dbReference>
<comment type="catalytic activity">
    <reaction evidence="1">
        <text>ATP + protein L-histidine = ADP + protein N-phospho-L-histidine.</text>
        <dbReference type="EC" id="2.7.13.3"/>
    </reaction>
</comment>
<dbReference type="SUPFAM" id="SSF55781">
    <property type="entry name" value="GAF domain-like"/>
    <property type="match status" value="1"/>
</dbReference>
<dbReference type="InterPro" id="IPR004358">
    <property type="entry name" value="Sig_transdc_His_kin-like_C"/>
</dbReference>
<dbReference type="Gene3D" id="1.10.287.130">
    <property type="match status" value="1"/>
</dbReference>
<keyword evidence="9" id="KW-1185">Reference proteome</keyword>
<dbReference type="PRINTS" id="PR00344">
    <property type="entry name" value="BCTRLSENSOR"/>
</dbReference>
<dbReference type="Pfam" id="PF13426">
    <property type="entry name" value="PAS_9"/>
    <property type="match status" value="1"/>
</dbReference>
<dbReference type="EMBL" id="CAKXZT010000166">
    <property type="protein sequence ID" value="CAH2408317.1"/>
    <property type="molecule type" value="Genomic_DNA"/>
</dbReference>
<feature type="domain" description="PAS" evidence="7">
    <location>
        <begin position="1462"/>
        <end position="1518"/>
    </location>
</feature>
<dbReference type="SMART" id="SM00220">
    <property type="entry name" value="S_TKc"/>
    <property type="match status" value="1"/>
</dbReference>
<sequence>MTELSGYVFSALRGGEFTLYRGSGDGLDPILLLAPIGEYFARESLKRLEHEHDLKAELDADWAVRPVDLSRHDGRMALVLEDPGGEPLDRLLGAPMEVGSFLRLAIGITGAVGKIHQRGLIHKDIKPANILANCADGQVRLTGFGVASRLQRDRQSPGPPETIVGTLAYMAPEQTGRMNRSIDSRSDLYSLGATLYQMLTGHLLFTAADPMDWVHCHIARMPVAPDERLKEVPGATSAIVMKLLCKTPEERYQTAAGLESDLGRCLAAWEAERRIDDFPLGEHDTPGRLLIPEKLYGRADEVDALLAAFDRIVKGGAPELVLVSGYSGIGKSSLVNELHRVLVPPRGLFAAGKFDQYKRDIPYSTLVQAFQSLVRPLLSKSDAELASWRDALLEALGPNGRLMVDLVPELKFIIGEQPPVPELEPQQAQNRFQLVFRQLIGVFARPEHPLALFLDDLQWLDAATLNLLEDLLTRPDVRHLMLIGAYRDNEVDRAHPLMRKLEAIRKAGGKVQDIVLKPLLREDLGQLIADAIQLEFEQSAQLAGLVHEKTTGNPFFAIQFLSTLAEDGLLTFDQGEARWSWDLNRIHARGYTDNVADLMAAKLSRLPDATQDALGQLACLGNAAQIVTMTLVHGESEQKVHEGLWEAVRAGLVFRLGDSYVFLHDRVQEAAYALIPESERAATHLRIGRALVSRIAPEALEEVVFDVVNHLNRGAEMILTQQEREHVAELNLMAGKRAKNASAYASALKYLVAGTALLAEDRWERRYDLAFPLELHRAECEFLIGDLAAAEARLLALSRRPGNLTDEAAVTCLRMDLYYLLVQTDRAVAVCLEYLRRVGIEWSPHPRDEEVRQEYERMWRKLGDRPIEELIDLTLMSDPATRATMDVLTKLMPFAFMSDENLGRLMATRMVNLSLENGNDNASCCGYVWLGVTLGAYSGDYPSAFRFGQLSVDLVEKRGLDAFRARVYLNFGQANAWMRDVRSSRTFFERAFEAANRVGDLVYAGHCWNNLVTISLGSGEPLSEVEREAVKGLDFARKLRFGIVVDMITSQLRLIRMLRGLTNEFTSFNDAEFDEAAFEQHLEENPNLTLPAGFYWVRKLEAHVWAGDYLSALGAAAKTQELLWTLRPFFEYAEYHFYAGLAQAARSSMIPAEESAPHLEALAAHYRQLDLWARHCPENFADRRALLAAEIARLEERVVDAERLYEDAIRLARDRGFVQNEGLSNELASRFYAARGFETIAHTYLRNARSCYLRWGAEGKVKQLDRLHPHLAAAEGHLPTASIGSPIQQLDVASIVKASQAVSSEIILPKLIERLMMIALENAGADRGLLILPAEEDYLIQAEGRATGDQVEVELCQKSITGITCPESLVRYVIRTHESVILDDSSRPNLSFEDDYLRGRQAKSMLCLPLLKQGQLTGLLYLENTLTSFAFTPNRIAVLELLAAQAAISLENTRLYGDLQEREAKVRRLVDSNIIGIFIWDFEGRIIEANEAFLHMMGQSRDDLVSGRLSWSALTPNEWSSADERALAELRATGSSKPFEKEFFRKDGIRVPVFVGGATFGVRADQGVAFVLDLTERKRAEAEAHESERRYREVQLELAHASRVATMGELTASIAHDVNQPIAATVINAQTGLRILAGRMPDLEELRQVLASIVKDGNRAGEVIGRIRALIARAPVRNDRLEINEAVLEIVALTHAEVVKNGVAVHTDLANGLPPIQGDRVEMQQVILNLIVNAVEAMSSVSERTRELLISTGHAELGGVLVSVRDSGPGLAPADLERLFQAFYTTKPSGLGLGLSICRSIIEARGGRLWASANVPRGAIFQFTVPAHPDLAE</sequence>
<dbReference type="InterPro" id="IPR036097">
    <property type="entry name" value="HisK_dim/P_sf"/>
</dbReference>
<dbReference type="Pfam" id="PF02518">
    <property type="entry name" value="HATPase_c"/>
    <property type="match status" value="1"/>
</dbReference>
<dbReference type="InterPro" id="IPR003594">
    <property type="entry name" value="HATPase_dom"/>
</dbReference>
<dbReference type="NCBIfam" id="TIGR00229">
    <property type="entry name" value="sensory_box"/>
    <property type="match status" value="1"/>
</dbReference>
<dbReference type="Gene3D" id="3.30.450.40">
    <property type="match status" value="1"/>
</dbReference>
<dbReference type="InterPro" id="IPR036890">
    <property type="entry name" value="HATPase_C_sf"/>
</dbReference>
<dbReference type="SMART" id="SM00091">
    <property type="entry name" value="PAS"/>
    <property type="match status" value="1"/>
</dbReference>
<dbReference type="Gene3D" id="3.40.50.300">
    <property type="entry name" value="P-loop containing nucleotide triphosphate hydrolases"/>
    <property type="match status" value="1"/>
</dbReference>
<dbReference type="SUPFAM" id="SSF56112">
    <property type="entry name" value="Protein kinase-like (PK-like)"/>
    <property type="match status" value="1"/>
</dbReference>
<dbReference type="PANTHER" id="PTHR43642">
    <property type="entry name" value="HYBRID SIGNAL TRANSDUCTION HISTIDINE KINASE G"/>
    <property type="match status" value="1"/>
</dbReference>
<dbReference type="InterPro" id="IPR011009">
    <property type="entry name" value="Kinase-like_dom_sf"/>
</dbReference>
<proteinExistence type="predicted"/>
<feature type="domain" description="Protein kinase" evidence="5">
    <location>
        <begin position="1"/>
        <end position="270"/>
    </location>
</feature>
<evidence type="ECO:0000256" key="2">
    <source>
        <dbReference type="ARBA" id="ARBA00012438"/>
    </source>
</evidence>
<dbReference type="InterPro" id="IPR053159">
    <property type="entry name" value="Hybrid_Histidine_Kinase"/>
</dbReference>
<keyword evidence="4" id="KW-0175">Coiled coil</keyword>
<dbReference type="PROSITE" id="PS50109">
    <property type="entry name" value="HIS_KIN"/>
    <property type="match status" value="1"/>
</dbReference>
<evidence type="ECO:0000259" key="7">
    <source>
        <dbReference type="PROSITE" id="PS50112"/>
    </source>
</evidence>
<keyword evidence="8" id="KW-0418">Kinase</keyword>
<comment type="caution">
    <text evidence="8">The sequence shown here is derived from an EMBL/GenBank/DDBJ whole genome shotgun (WGS) entry which is preliminary data.</text>
</comment>
<name>A0ABM9EG40_9HYPH</name>
<dbReference type="Proteomes" id="UP001153050">
    <property type="component" value="Unassembled WGS sequence"/>
</dbReference>